<dbReference type="PROSITE" id="PS50837">
    <property type="entry name" value="NACHT"/>
    <property type="match status" value="1"/>
</dbReference>
<keyword evidence="1" id="KW-0677">Repeat</keyword>
<dbReference type="EMBL" id="JAGMUV010000004">
    <property type="protein sequence ID" value="KAH7161800.1"/>
    <property type="molecule type" value="Genomic_DNA"/>
</dbReference>
<feature type="repeat" description="ANK" evidence="2">
    <location>
        <begin position="906"/>
        <end position="934"/>
    </location>
</feature>
<accession>A0A9P9JK55</accession>
<dbReference type="Pfam" id="PF24883">
    <property type="entry name" value="NPHP3_N"/>
    <property type="match status" value="1"/>
</dbReference>
<proteinExistence type="predicted"/>
<keyword evidence="2" id="KW-0040">ANK repeat</keyword>
<dbReference type="InterPro" id="IPR007111">
    <property type="entry name" value="NACHT_NTPase"/>
</dbReference>
<dbReference type="InterPro" id="IPR056884">
    <property type="entry name" value="NPHP3-like_N"/>
</dbReference>
<comment type="caution">
    <text evidence="4">The sequence shown here is derived from an EMBL/GenBank/DDBJ whole genome shotgun (WGS) entry which is preliminary data.</text>
</comment>
<dbReference type="OrthoDB" id="21416at2759"/>
<dbReference type="SUPFAM" id="SSF52540">
    <property type="entry name" value="P-loop containing nucleoside triphosphate hydrolases"/>
    <property type="match status" value="1"/>
</dbReference>
<dbReference type="PROSITE" id="PS50088">
    <property type="entry name" value="ANK_REPEAT"/>
    <property type="match status" value="1"/>
</dbReference>
<dbReference type="InterPro" id="IPR036770">
    <property type="entry name" value="Ankyrin_rpt-contain_sf"/>
</dbReference>
<evidence type="ECO:0000313" key="5">
    <source>
        <dbReference type="Proteomes" id="UP000738349"/>
    </source>
</evidence>
<dbReference type="PANTHER" id="PTHR10039">
    <property type="entry name" value="AMELOGENIN"/>
    <property type="match status" value="1"/>
</dbReference>
<dbReference type="SUPFAM" id="SSF48403">
    <property type="entry name" value="Ankyrin repeat"/>
    <property type="match status" value="1"/>
</dbReference>
<reference evidence="4" key="1">
    <citation type="journal article" date="2021" name="Nat. Commun.">
        <title>Genetic determinants of endophytism in the Arabidopsis root mycobiome.</title>
        <authorList>
            <person name="Mesny F."/>
            <person name="Miyauchi S."/>
            <person name="Thiergart T."/>
            <person name="Pickel B."/>
            <person name="Atanasova L."/>
            <person name="Karlsson M."/>
            <person name="Huettel B."/>
            <person name="Barry K.W."/>
            <person name="Haridas S."/>
            <person name="Chen C."/>
            <person name="Bauer D."/>
            <person name="Andreopoulos W."/>
            <person name="Pangilinan J."/>
            <person name="LaButti K."/>
            <person name="Riley R."/>
            <person name="Lipzen A."/>
            <person name="Clum A."/>
            <person name="Drula E."/>
            <person name="Henrissat B."/>
            <person name="Kohler A."/>
            <person name="Grigoriev I.V."/>
            <person name="Martin F.M."/>
            <person name="Hacquard S."/>
        </authorList>
    </citation>
    <scope>NUCLEOTIDE SEQUENCE</scope>
    <source>
        <strain evidence="4">MPI-CAGE-AT-0147</strain>
    </source>
</reference>
<dbReference type="InterPro" id="IPR027417">
    <property type="entry name" value="P-loop_NTPase"/>
</dbReference>
<dbReference type="InterPro" id="IPR056125">
    <property type="entry name" value="DUF7708"/>
</dbReference>
<feature type="domain" description="NACHT" evidence="3">
    <location>
        <begin position="282"/>
        <end position="441"/>
    </location>
</feature>
<gene>
    <name evidence="4" type="ORF">EDB81DRAFT_785561</name>
</gene>
<dbReference type="Pfam" id="PF12796">
    <property type="entry name" value="Ank_2"/>
    <property type="match status" value="1"/>
</dbReference>
<evidence type="ECO:0000313" key="4">
    <source>
        <dbReference type="EMBL" id="KAH7161800.1"/>
    </source>
</evidence>
<sequence length="1322" mass="150457">MTGPDPESFKRALARFKATLEPSLQQQFATCTLTDVHQTIKGLQDKQIRDDNLRALGRLQAFVEVMDQFGQVIEVFLNANVFVCFIWGPIKFLLTTTKTFFDIFDKLVDAYSRVGDAIPGLLYYKETFEMHPPLATVLEDYYSDILNFHSEALAVFTQPRWKKLFRATWKTFETNFGPILQSLARRRELLESEKGSASLHAIQKLREEIANVQHEQKAQAAINNRERHRFRMDEIKDKLQSPNYEFDQEISTEDRGDSISGQWIFSDPSFQSWLDASSPDPKILYINGIPGAGKTTLMSTVIESLLNGKIASNGQCFVGYFYFKHQHNDTHNVMLRAILEQLLRQNSALLVQVFDEVAMLEGVNLRTTTKLENLVKTAFESYKSLYIVLDGLDECAKGETQKTVDWYLSLLDTKSKNSTSALRIIFSGQRDGVLDKRLSQQPSISLETSAHNEDIYRYCQGVCKEITTKFFKSSSLGEKAQDMKQQILSLVTSEAKGMFLYARVVLENLLAQTRLSRLKQEIRPEIFPRGIENAFDRVFARIIEHSSPAERDDAIKMLGLVVHARRILHWREIQAFFCIDPVNGEVDYNDRLQVTCKELCGSLLDILCAPNSATGSEDLVRIVHESARKYLLERHSTYLNAEGARLSNFCCQYLTSEPFQIGIDTEVVTSFAIKGYYALQDYAVQFWYDHSRAYVQCSDNSDTTQFSTIIASIRNLLNSYGQSRRGSGYQEAMDTTTIIEELNNLPEHGRDRNEHLTIELRTTLIRQQIENLQESSDLTEESAEAFTFFHGVTTLKCCKPWCEFFKGGFGTMEELQRHINRHDLPFVCNVDSCLASSIGFDSQPVLDNHLKNWHPVASEPIRFPKSRPRKSETIWSAARSGDTRAVEYFLDAGIPVNEHPARGQFQHRTPLYLAAQQGHVETCKMLLDRGADVNFSVGRIKGQTALFGSVAAGMLDTTRLLLARDEIQFKMSDRQDIASDPFEVACKIGREDIVRLFLESGKYDISHARPTSLHLLLEDACRNGNVSSVKHLLEKGFAKVADERCVNLAVINDQKSGSNHIIELLLATGNPLLTAQGLVIALDRGLLSVAKLMLHYPKLSLSENELVGFRKQAVERGYEDVVGIIDSRSNGRSQLNQNGKKLLSQSLIPIHDEFNVSTHSDTDSWSGERIGRRDYRLSQVKSRLYTSSTQVTQYWSWMEDEQLFEHQVLKSVRPATWGVHKDPIDFNVRLHEIAQVVWNIEALRVHFFMRTDGSVPAKDEQLRGDLMASFKRERTMRRFLNFCREKGVKMLKASTEEIDQRWLRMHFGQEAQGGIDGPVVSS</sequence>
<name>A0A9P9JK55_9HYPO</name>
<dbReference type="InterPro" id="IPR002110">
    <property type="entry name" value="Ankyrin_rpt"/>
</dbReference>
<dbReference type="SMART" id="SM00248">
    <property type="entry name" value="ANK"/>
    <property type="match status" value="5"/>
</dbReference>
<dbReference type="PANTHER" id="PTHR10039:SF14">
    <property type="entry name" value="NACHT DOMAIN-CONTAINING PROTEIN"/>
    <property type="match status" value="1"/>
</dbReference>
<evidence type="ECO:0000259" key="3">
    <source>
        <dbReference type="PROSITE" id="PS50837"/>
    </source>
</evidence>
<dbReference type="Pfam" id="PF24809">
    <property type="entry name" value="DUF7708"/>
    <property type="match status" value="1"/>
</dbReference>
<dbReference type="PROSITE" id="PS50297">
    <property type="entry name" value="ANK_REP_REGION"/>
    <property type="match status" value="1"/>
</dbReference>
<dbReference type="Proteomes" id="UP000738349">
    <property type="component" value="Unassembled WGS sequence"/>
</dbReference>
<evidence type="ECO:0000256" key="2">
    <source>
        <dbReference type="PROSITE-ProRule" id="PRU00023"/>
    </source>
</evidence>
<evidence type="ECO:0000256" key="1">
    <source>
        <dbReference type="ARBA" id="ARBA00022737"/>
    </source>
</evidence>
<dbReference type="Gene3D" id="3.40.50.300">
    <property type="entry name" value="P-loop containing nucleotide triphosphate hydrolases"/>
    <property type="match status" value="1"/>
</dbReference>
<protein>
    <recommendedName>
        <fullName evidence="3">NACHT domain-containing protein</fullName>
    </recommendedName>
</protein>
<dbReference type="Gene3D" id="1.25.40.20">
    <property type="entry name" value="Ankyrin repeat-containing domain"/>
    <property type="match status" value="1"/>
</dbReference>
<organism evidence="4 5">
    <name type="scientific">Dactylonectria macrodidyma</name>
    <dbReference type="NCBI Taxonomy" id="307937"/>
    <lineage>
        <taxon>Eukaryota</taxon>
        <taxon>Fungi</taxon>
        <taxon>Dikarya</taxon>
        <taxon>Ascomycota</taxon>
        <taxon>Pezizomycotina</taxon>
        <taxon>Sordariomycetes</taxon>
        <taxon>Hypocreomycetidae</taxon>
        <taxon>Hypocreales</taxon>
        <taxon>Nectriaceae</taxon>
        <taxon>Dactylonectria</taxon>
    </lineage>
</organism>
<keyword evidence="5" id="KW-1185">Reference proteome</keyword>